<keyword evidence="10" id="KW-1133">Transmembrane helix</keyword>
<keyword evidence="7" id="KW-0862">Zinc</keyword>
<evidence type="ECO:0000256" key="8">
    <source>
        <dbReference type="PROSITE-ProRule" id="PRU00175"/>
    </source>
</evidence>
<name>A0A392PN95_9FABA</name>
<evidence type="ECO:0000256" key="9">
    <source>
        <dbReference type="SAM" id="MobiDB-lite"/>
    </source>
</evidence>
<evidence type="ECO:0000256" key="10">
    <source>
        <dbReference type="SAM" id="Phobius"/>
    </source>
</evidence>
<evidence type="ECO:0000256" key="7">
    <source>
        <dbReference type="ARBA" id="ARBA00022833"/>
    </source>
</evidence>
<dbReference type="GO" id="GO:0005737">
    <property type="term" value="C:cytoplasm"/>
    <property type="evidence" value="ECO:0007669"/>
    <property type="project" value="TreeGrafter"/>
</dbReference>
<dbReference type="PANTHER" id="PTHR15710:SF242">
    <property type="entry name" value="OS06G0633500 PROTEIN"/>
    <property type="match status" value="1"/>
</dbReference>
<dbReference type="Gene3D" id="3.30.40.10">
    <property type="entry name" value="Zinc/RING finger domain, C3HC4 (zinc finger)"/>
    <property type="match status" value="1"/>
</dbReference>
<feature type="compositionally biased region" description="Acidic residues" evidence="9">
    <location>
        <begin position="1"/>
        <end position="16"/>
    </location>
</feature>
<keyword evidence="10" id="KW-0472">Membrane</keyword>
<evidence type="ECO:0000313" key="12">
    <source>
        <dbReference type="EMBL" id="MCI12959.1"/>
    </source>
</evidence>
<feature type="non-terminal residue" evidence="12">
    <location>
        <position position="248"/>
    </location>
</feature>
<evidence type="ECO:0000256" key="1">
    <source>
        <dbReference type="ARBA" id="ARBA00000900"/>
    </source>
</evidence>
<dbReference type="PROSITE" id="PS50089">
    <property type="entry name" value="ZF_RING_2"/>
    <property type="match status" value="1"/>
</dbReference>
<dbReference type="AlphaFoldDB" id="A0A392PN95"/>
<dbReference type="EC" id="2.3.2.27" evidence="2"/>
<feature type="transmembrane region" description="Helical" evidence="10">
    <location>
        <begin position="218"/>
        <end position="238"/>
    </location>
</feature>
<keyword evidence="6" id="KW-0833">Ubl conjugation pathway</keyword>
<feature type="region of interest" description="Disordered" evidence="9">
    <location>
        <begin position="1"/>
        <end position="28"/>
    </location>
</feature>
<dbReference type="EMBL" id="LXQA010086305">
    <property type="protein sequence ID" value="MCI12959.1"/>
    <property type="molecule type" value="Genomic_DNA"/>
</dbReference>
<feature type="domain" description="RING-type" evidence="11">
    <location>
        <begin position="108"/>
        <end position="149"/>
    </location>
</feature>
<dbReference type="GO" id="GO:0061630">
    <property type="term" value="F:ubiquitin protein ligase activity"/>
    <property type="evidence" value="ECO:0007669"/>
    <property type="project" value="UniProtKB-EC"/>
</dbReference>
<evidence type="ECO:0000256" key="4">
    <source>
        <dbReference type="ARBA" id="ARBA00022723"/>
    </source>
</evidence>
<dbReference type="PANTHER" id="PTHR15710">
    <property type="entry name" value="E3 UBIQUITIN-PROTEIN LIGASE PRAJA"/>
    <property type="match status" value="1"/>
</dbReference>
<evidence type="ECO:0000313" key="13">
    <source>
        <dbReference type="Proteomes" id="UP000265520"/>
    </source>
</evidence>
<proteinExistence type="predicted"/>
<dbReference type="InterPro" id="IPR013083">
    <property type="entry name" value="Znf_RING/FYVE/PHD"/>
</dbReference>
<evidence type="ECO:0000256" key="2">
    <source>
        <dbReference type="ARBA" id="ARBA00012483"/>
    </source>
</evidence>
<keyword evidence="13" id="KW-1185">Reference proteome</keyword>
<organism evidence="12 13">
    <name type="scientific">Trifolium medium</name>
    <dbReference type="NCBI Taxonomy" id="97028"/>
    <lineage>
        <taxon>Eukaryota</taxon>
        <taxon>Viridiplantae</taxon>
        <taxon>Streptophyta</taxon>
        <taxon>Embryophyta</taxon>
        <taxon>Tracheophyta</taxon>
        <taxon>Spermatophyta</taxon>
        <taxon>Magnoliopsida</taxon>
        <taxon>eudicotyledons</taxon>
        <taxon>Gunneridae</taxon>
        <taxon>Pentapetalae</taxon>
        <taxon>rosids</taxon>
        <taxon>fabids</taxon>
        <taxon>Fabales</taxon>
        <taxon>Fabaceae</taxon>
        <taxon>Papilionoideae</taxon>
        <taxon>50 kb inversion clade</taxon>
        <taxon>NPAAA clade</taxon>
        <taxon>Hologalegina</taxon>
        <taxon>IRL clade</taxon>
        <taxon>Trifolieae</taxon>
        <taxon>Trifolium</taxon>
    </lineage>
</organism>
<sequence length="248" mass="27563">DDDEEEEDEDDEDEGERELPEVEAATEPEGIFSQIIRETWLALDDADLPHGANFGDFLDTRRFDDLLDHLAENDSSRRGAPPAAASFVNSLPCVVISKEHEKHDELVCAICKDVLALGTKVNQLPCSHLYHSHCILPWLKTRNSCPLCRFELPTDDKDYEEGKQTTDGRNVIYERHQLNVGDDSFSDISDGAEAGEEDGITTHDTADSSAIRSGRGRWLFLAAAPIVSLVGMVIVLWLGRNSQIEGTR</sequence>
<comment type="caution">
    <text evidence="12">The sequence shown here is derived from an EMBL/GenBank/DDBJ whole genome shotgun (WGS) entry which is preliminary data.</text>
</comment>
<keyword evidence="5 8" id="KW-0863">Zinc-finger</keyword>
<dbReference type="GO" id="GO:0008270">
    <property type="term" value="F:zinc ion binding"/>
    <property type="evidence" value="ECO:0007669"/>
    <property type="project" value="UniProtKB-KW"/>
</dbReference>
<dbReference type="SUPFAM" id="SSF57850">
    <property type="entry name" value="RING/U-box"/>
    <property type="match status" value="1"/>
</dbReference>
<evidence type="ECO:0000256" key="6">
    <source>
        <dbReference type="ARBA" id="ARBA00022786"/>
    </source>
</evidence>
<dbReference type="Pfam" id="PF13639">
    <property type="entry name" value="zf-RING_2"/>
    <property type="match status" value="1"/>
</dbReference>
<feature type="non-terminal residue" evidence="12">
    <location>
        <position position="1"/>
    </location>
</feature>
<accession>A0A392PN95</accession>
<evidence type="ECO:0000256" key="3">
    <source>
        <dbReference type="ARBA" id="ARBA00022679"/>
    </source>
</evidence>
<comment type="catalytic activity">
    <reaction evidence="1">
        <text>S-ubiquitinyl-[E2 ubiquitin-conjugating enzyme]-L-cysteine + [acceptor protein]-L-lysine = [E2 ubiquitin-conjugating enzyme]-L-cysteine + N(6)-ubiquitinyl-[acceptor protein]-L-lysine.</text>
        <dbReference type="EC" id="2.3.2.27"/>
    </reaction>
</comment>
<dbReference type="GO" id="GO:0016567">
    <property type="term" value="P:protein ubiquitination"/>
    <property type="evidence" value="ECO:0007669"/>
    <property type="project" value="TreeGrafter"/>
</dbReference>
<evidence type="ECO:0000259" key="11">
    <source>
        <dbReference type="PROSITE" id="PS50089"/>
    </source>
</evidence>
<dbReference type="SMART" id="SM00184">
    <property type="entry name" value="RING"/>
    <property type="match status" value="1"/>
</dbReference>
<reference evidence="12 13" key="1">
    <citation type="journal article" date="2018" name="Front. Plant Sci.">
        <title>Red Clover (Trifolium pratense) and Zigzag Clover (T. medium) - A Picture of Genomic Similarities and Differences.</title>
        <authorList>
            <person name="Dluhosova J."/>
            <person name="Istvanek J."/>
            <person name="Nedelnik J."/>
            <person name="Repkova J."/>
        </authorList>
    </citation>
    <scope>NUCLEOTIDE SEQUENCE [LARGE SCALE GENOMIC DNA]</scope>
    <source>
        <strain evidence="13">cv. 10/8</strain>
        <tissue evidence="12">Leaf</tissue>
    </source>
</reference>
<dbReference type="CDD" id="cd16454">
    <property type="entry name" value="RING-H2_PA-TM-RING"/>
    <property type="match status" value="1"/>
</dbReference>
<protein>
    <recommendedName>
        <fullName evidence="2">RING-type E3 ubiquitin transferase</fullName>
        <ecNumber evidence="2">2.3.2.27</ecNumber>
    </recommendedName>
</protein>
<evidence type="ECO:0000256" key="5">
    <source>
        <dbReference type="ARBA" id="ARBA00022771"/>
    </source>
</evidence>
<keyword evidence="3" id="KW-0808">Transferase</keyword>
<dbReference type="InterPro" id="IPR001841">
    <property type="entry name" value="Znf_RING"/>
</dbReference>
<keyword evidence="4" id="KW-0479">Metal-binding</keyword>
<keyword evidence="10" id="KW-0812">Transmembrane</keyword>
<dbReference type="Proteomes" id="UP000265520">
    <property type="component" value="Unassembled WGS sequence"/>
</dbReference>
<dbReference type="FunFam" id="3.30.40.10:FF:000022">
    <property type="entry name" value="E3 ubiquitin-protein ligase RING1-like"/>
    <property type="match status" value="1"/>
</dbReference>